<reference evidence="5 6" key="1">
    <citation type="submission" date="2017-05" db="EMBL/GenBank/DDBJ databases">
        <title>Vagococcus spp. assemblies.</title>
        <authorList>
            <person name="Gulvik C.A."/>
        </authorList>
    </citation>
    <scope>NUCLEOTIDE SEQUENCE [LARGE SCALE GENOMIC DNA]</scope>
    <source>
        <strain evidence="5 6">CCUG 51432</strain>
    </source>
</reference>
<dbReference type="Pfam" id="PF02311">
    <property type="entry name" value="AraC_binding"/>
    <property type="match status" value="1"/>
</dbReference>
<dbReference type="InterPro" id="IPR020449">
    <property type="entry name" value="Tscrpt_reg_AraC-type_HTH"/>
</dbReference>
<gene>
    <name evidence="5" type="ORF">CBF29_04760</name>
</gene>
<dbReference type="Gene3D" id="1.10.10.60">
    <property type="entry name" value="Homeodomain-like"/>
    <property type="match status" value="2"/>
</dbReference>
<accession>A0A430AZP7</accession>
<comment type="caution">
    <text evidence="5">The sequence shown here is derived from an EMBL/GenBank/DDBJ whole genome shotgun (WGS) entry which is preliminary data.</text>
</comment>
<keyword evidence="6" id="KW-1185">Reference proteome</keyword>
<dbReference type="GO" id="GO:0043565">
    <property type="term" value="F:sequence-specific DNA binding"/>
    <property type="evidence" value="ECO:0007669"/>
    <property type="project" value="InterPro"/>
</dbReference>
<dbReference type="PROSITE" id="PS00041">
    <property type="entry name" value="HTH_ARAC_FAMILY_1"/>
    <property type="match status" value="1"/>
</dbReference>
<organism evidence="5 6">
    <name type="scientific">Vagococcus elongatus</name>
    <dbReference type="NCBI Taxonomy" id="180344"/>
    <lineage>
        <taxon>Bacteria</taxon>
        <taxon>Bacillati</taxon>
        <taxon>Bacillota</taxon>
        <taxon>Bacilli</taxon>
        <taxon>Lactobacillales</taxon>
        <taxon>Enterococcaceae</taxon>
        <taxon>Vagococcus</taxon>
    </lineage>
</organism>
<evidence type="ECO:0000256" key="3">
    <source>
        <dbReference type="ARBA" id="ARBA00023163"/>
    </source>
</evidence>
<name>A0A430AZP7_9ENTE</name>
<evidence type="ECO:0000256" key="2">
    <source>
        <dbReference type="ARBA" id="ARBA00023125"/>
    </source>
</evidence>
<dbReference type="PRINTS" id="PR00032">
    <property type="entry name" value="HTHARAC"/>
</dbReference>
<dbReference type="AlphaFoldDB" id="A0A430AZP7"/>
<dbReference type="InterPro" id="IPR037923">
    <property type="entry name" value="HTH-like"/>
</dbReference>
<dbReference type="Gene3D" id="2.60.120.10">
    <property type="entry name" value="Jelly Rolls"/>
    <property type="match status" value="1"/>
</dbReference>
<dbReference type="PROSITE" id="PS01124">
    <property type="entry name" value="HTH_ARAC_FAMILY_2"/>
    <property type="match status" value="1"/>
</dbReference>
<dbReference type="OrthoDB" id="9813413at2"/>
<keyword evidence="1" id="KW-0805">Transcription regulation</keyword>
<feature type="domain" description="HTH araC/xylS-type" evidence="4">
    <location>
        <begin position="182"/>
        <end position="280"/>
    </location>
</feature>
<dbReference type="SMART" id="SM00342">
    <property type="entry name" value="HTH_ARAC"/>
    <property type="match status" value="1"/>
</dbReference>
<evidence type="ECO:0000259" key="4">
    <source>
        <dbReference type="PROSITE" id="PS01124"/>
    </source>
</evidence>
<evidence type="ECO:0000313" key="6">
    <source>
        <dbReference type="Proteomes" id="UP000287605"/>
    </source>
</evidence>
<dbReference type="InterPro" id="IPR018060">
    <property type="entry name" value="HTH_AraC"/>
</dbReference>
<dbReference type="SUPFAM" id="SSF46689">
    <property type="entry name" value="Homeodomain-like"/>
    <property type="match status" value="2"/>
</dbReference>
<sequence length="282" mass="32902">MLGVRINMLNIPSKTFNPEVLYVFDAFWEPGQAAQQHFHDSIELSVIVEGTTVYHIDNKTHILKQGDVICLNPYTMHWEEQPDASSSHQLHIGIENFQLSGYEPNCFPARFPILDLGSYRKEFMKTIQQIIKEKNNQNPYQDLAMKHLVSQLWVHIFRATANHGIHLLPKNSKKADKKKLINDIIYYLETYHAENIRLESISSKMYISPAYISKLFKEETGDTPINYLIKVRMNKAKELLENEEMSIKEVANLVGYQDAYHFSKLFKKYFNIPPSEYSKRQS</sequence>
<dbReference type="InterPro" id="IPR003313">
    <property type="entry name" value="AraC-bd"/>
</dbReference>
<dbReference type="InterPro" id="IPR009057">
    <property type="entry name" value="Homeodomain-like_sf"/>
</dbReference>
<dbReference type="SUPFAM" id="SSF51215">
    <property type="entry name" value="Regulatory protein AraC"/>
    <property type="match status" value="1"/>
</dbReference>
<protein>
    <recommendedName>
        <fullName evidence="4">HTH araC/xylS-type domain-containing protein</fullName>
    </recommendedName>
</protein>
<proteinExistence type="predicted"/>
<dbReference type="InterPro" id="IPR014710">
    <property type="entry name" value="RmlC-like_jellyroll"/>
</dbReference>
<dbReference type="InterPro" id="IPR018062">
    <property type="entry name" value="HTH_AraC-typ_CS"/>
</dbReference>
<dbReference type="PANTHER" id="PTHR43280:SF28">
    <property type="entry name" value="HTH-TYPE TRANSCRIPTIONAL ACTIVATOR RHAS"/>
    <property type="match status" value="1"/>
</dbReference>
<evidence type="ECO:0000256" key="1">
    <source>
        <dbReference type="ARBA" id="ARBA00023015"/>
    </source>
</evidence>
<keyword evidence="3" id="KW-0804">Transcription</keyword>
<dbReference type="EMBL" id="NGKA01000005">
    <property type="protein sequence ID" value="RSU13567.1"/>
    <property type="molecule type" value="Genomic_DNA"/>
</dbReference>
<keyword evidence="2" id="KW-0238">DNA-binding</keyword>
<dbReference type="Proteomes" id="UP000287605">
    <property type="component" value="Unassembled WGS sequence"/>
</dbReference>
<evidence type="ECO:0000313" key="5">
    <source>
        <dbReference type="EMBL" id="RSU13567.1"/>
    </source>
</evidence>
<dbReference type="Pfam" id="PF12833">
    <property type="entry name" value="HTH_18"/>
    <property type="match status" value="1"/>
</dbReference>
<dbReference type="PANTHER" id="PTHR43280">
    <property type="entry name" value="ARAC-FAMILY TRANSCRIPTIONAL REGULATOR"/>
    <property type="match status" value="1"/>
</dbReference>
<dbReference type="GO" id="GO:0003700">
    <property type="term" value="F:DNA-binding transcription factor activity"/>
    <property type="evidence" value="ECO:0007669"/>
    <property type="project" value="InterPro"/>
</dbReference>